<dbReference type="AlphaFoldDB" id="A0AAU9VBL3"/>
<gene>
    <name evidence="1" type="ORF">EEDITHA_LOCUS21538</name>
</gene>
<comment type="caution">
    <text evidence="1">The sequence shown here is derived from an EMBL/GenBank/DDBJ whole genome shotgun (WGS) entry which is preliminary data.</text>
</comment>
<protein>
    <submittedName>
        <fullName evidence="1">Uncharacterized protein</fullName>
    </submittedName>
</protein>
<accession>A0AAU9VBL3</accession>
<evidence type="ECO:0000313" key="2">
    <source>
        <dbReference type="Proteomes" id="UP001153954"/>
    </source>
</evidence>
<organism evidence="1 2">
    <name type="scientific">Euphydryas editha</name>
    <name type="common">Edith's checkerspot</name>
    <dbReference type="NCBI Taxonomy" id="104508"/>
    <lineage>
        <taxon>Eukaryota</taxon>
        <taxon>Metazoa</taxon>
        <taxon>Ecdysozoa</taxon>
        <taxon>Arthropoda</taxon>
        <taxon>Hexapoda</taxon>
        <taxon>Insecta</taxon>
        <taxon>Pterygota</taxon>
        <taxon>Neoptera</taxon>
        <taxon>Endopterygota</taxon>
        <taxon>Lepidoptera</taxon>
        <taxon>Glossata</taxon>
        <taxon>Ditrysia</taxon>
        <taxon>Papilionoidea</taxon>
        <taxon>Nymphalidae</taxon>
        <taxon>Nymphalinae</taxon>
        <taxon>Euphydryas</taxon>
    </lineage>
</organism>
<evidence type="ECO:0000313" key="1">
    <source>
        <dbReference type="EMBL" id="CAH2107509.1"/>
    </source>
</evidence>
<dbReference type="EMBL" id="CAKOGL010000030">
    <property type="protein sequence ID" value="CAH2107509.1"/>
    <property type="molecule type" value="Genomic_DNA"/>
</dbReference>
<proteinExistence type="predicted"/>
<reference evidence="1" key="1">
    <citation type="submission" date="2022-03" db="EMBL/GenBank/DDBJ databases">
        <authorList>
            <person name="Tunstrom K."/>
        </authorList>
    </citation>
    <scope>NUCLEOTIDE SEQUENCE</scope>
</reference>
<keyword evidence="2" id="KW-1185">Reference proteome</keyword>
<dbReference type="Proteomes" id="UP001153954">
    <property type="component" value="Unassembled WGS sequence"/>
</dbReference>
<sequence>MLLARREKLISNYTDYENTTLKISLVDESDEDDVAGVEEKYFCMLSKIDDRLKELRKSEVTKESEGHVAIRVNSQLPTLDIPRFDSKDSTKYKPSMDIFKAVVDNYLKLSNIEKLCYLHKYLAGEALAVIINLPLINESY</sequence>
<name>A0AAU9VBL3_EUPED</name>